<dbReference type="Gene3D" id="1.10.10.2830">
    <property type="match status" value="1"/>
</dbReference>
<dbReference type="InterPro" id="IPR003115">
    <property type="entry name" value="ParB_N"/>
</dbReference>
<dbReference type="AlphaFoldDB" id="K9UCV9"/>
<organism evidence="3 4">
    <name type="scientific">Chamaesiphon minutus (strain ATCC 27169 / PCC 6605)</name>
    <dbReference type="NCBI Taxonomy" id="1173020"/>
    <lineage>
        <taxon>Bacteria</taxon>
        <taxon>Bacillati</taxon>
        <taxon>Cyanobacteriota</taxon>
        <taxon>Cyanophyceae</taxon>
        <taxon>Gomontiellales</taxon>
        <taxon>Chamaesiphonaceae</taxon>
        <taxon>Chamaesiphon</taxon>
    </lineage>
</organism>
<reference evidence="3 4" key="1">
    <citation type="submission" date="2012-05" db="EMBL/GenBank/DDBJ databases">
        <title>Finished chromosome of genome of Chamaesiphon sp. PCC 6605.</title>
        <authorList>
            <consortium name="US DOE Joint Genome Institute"/>
            <person name="Gugger M."/>
            <person name="Coursin T."/>
            <person name="Rippka R."/>
            <person name="Tandeau De Marsac N."/>
            <person name="Huntemann M."/>
            <person name="Wei C.-L."/>
            <person name="Han J."/>
            <person name="Detter J.C."/>
            <person name="Han C."/>
            <person name="Tapia R."/>
            <person name="Chen A."/>
            <person name="Kyrpides N."/>
            <person name="Mavromatis K."/>
            <person name="Markowitz V."/>
            <person name="Szeto E."/>
            <person name="Ivanova N."/>
            <person name="Pagani I."/>
            <person name="Pati A."/>
            <person name="Goodwin L."/>
            <person name="Nordberg H.P."/>
            <person name="Cantor M.N."/>
            <person name="Hua S.X."/>
            <person name="Woyke T."/>
            <person name="Kerfeld C.A."/>
        </authorList>
    </citation>
    <scope>NUCLEOTIDE SEQUENCE [LARGE SCALE GENOMIC DNA]</scope>
    <source>
        <strain evidence="4">ATCC 27169 / PCC 6605</strain>
    </source>
</reference>
<protein>
    <submittedName>
        <fullName evidence="3">ParB-like partition protein</fullName>
    </submittedName>
</protein>
<dbReference type="InterPro" id="IPR004437">
    <property type="entry name" value="ParB/RepB/Spo0J"/>
</dbReference>
<dbReference type="Proteomes" id="UP000010366">
    <property type="component" value="Chromosome"/>
</dbReference>
<proteinExistence type="inferred from homology"/>
<dbReference type="SUPFAM" id="SSF109709">
    <property type="entry name" value="KorB DNA-binding domain-like"/>
    <property type="match status" value="1"/>
</dbReference>
<dbReference type="PANTHER" id="PTHR33375">
    <property type="entry name" value="CHROMOSOME-PARTITIONING PROTEIN PARB-RELATED"/>
    <property type="match status" value="1"/>
</dbReference>
<sequence>MSVSNYYKQLDKPMSNRLARFAATREASPEVSIDIAQLQSRIAELEKAEITQLVDPQLLDRSPYQPRKHFDPIKMAQLTASVDAWGVLENVIVRLVVAGRYELVAGERRQLAAIAAKRQVPIKVMDLSDRDARRIALAENLNRVNLNPIEETWAILNLLAVDLEIDSTDEVKSVLYSLANVAKGVKSRENVSPKFNDQQTIVERILSEYGIKLLSFVKTKLPLIKLPDNVSDAIAAGLDHTKALAIAKVSDTAARDDLLRAAIEGGMPLTEIKKQIKSLQPQIEPQLPSPQLRVKNTITRVVAAKVWEHPDKWLEVQSLLERLEALCGEK</sequence>
<comment type="similarity">
    <text evidence="1">Belongs to the ParB family.</text>
</comment>
<keyword evidence="4" id="KW-1185">Reference proteome</keyword>
<dbReference type="EMBL" id="CP003600">
    <property type="protein sequence ID" value="AFY92937.1"/>
    <property type="molecule type" value="Genomic_DNA"/>
</dbReference>
<dbReference type="SUPFAM" id="SSF110849">
    <property type="entry name" value="ParB/Sulfiredoxin"/>
    <property type="match status" value="1"/>
</dbReference>
<accession>K9UCV9</accession>
<dbReference type="eggNOG" id="COG1475">
    <property type="taxonomic scope" value="Bacteria"/>
</dbReference>
<dbReference type="SMART" id="SM00470">
    <property type="entry name" value="ParB"/>
    <property type="match status" value="1"/>
</dbReference>
<dbReference type="PANTHER" id="PTHR33375:SF7">
    <property type="entry name" value="CHROMOSOME 2-PARTITIONING PROTEIN PARB-RELATED"/>
    <property type="match status" value="1"/>
</dbReference>
<dbReference type="GO" id="GO:0005694">
    <property type="term" value="C:chromosome"/>
    <property type="evidence" value="ECO:0007669"/>
    <property type="project" value="TreeGrafter"/>
</dbReference>
<name>K9UCV9_CHAP6</name>
<evidence type="ECO:0000259" key="2">
    <source>
        <dbReference type="SMART" id="SM00470"/>
    </source>
</evidence>
<dbReference type="KEGG" id="cmp:Cha6605_1816"/>
<feature type="domain" description="ParB-like N-terminal" evidence="2">
    <location>
        <begin position="52"/>
        <end position="141"/>
    </location>
</feature>
<dbReference type="Pfam" id="PF02195">
    <property type="entry name" value="ParB_N"/>
    <property type="match status" value="1"/>
</dbReference>
<evidence type="ECO:0000256" key="1">
    <source>
        <dbReference type="ARBA" id="ARBA00006295"/>
    </source>
</evidence>
<dbReference type="NCBIfam" id="TIGR00180">
    <property type="entry name" value="parB_part"/>
    <property type="match status" value="1"/>
</dbReference>
<gene>
    <name evidence="3" type="ORF">Cha6605_1816</name>
</gene>
<evidence type="ECO:0000313" key="4">
    <source>
        <dbReference type="Proteomes" id="UP000010366"/>
    </source>
</evidence>
<dbReference type="Gene3D" id="3.90.1530.30">
    <property type="match status" value="1"/>
</dbReference>
<evidence type="ECO:0000313" key="3">
    <source>
        <dbReference type="EMBL" id="AFY92937.1"/>
    </source>
</evidence>
<dbReference type="InterPro" id="IPR050336">
    <property type="entry name" value="Chromosome_partition/occlusion"/>
</dbReference>
<dbReference type="HOGENOM" id="CLU_023853_4_1_3"/>
<dbReference type="GO" id="GO:0003677">
    <property type="term" value="F:DNA binding"/>
    <property type="evidence" value="ECO:0007669"/>
    <property type="project" value="InterPro"/>
</dbReference>
<dbReference type="InterPro" id="IPR036086">
    <property type="entry name" value="ParB/Sulfiredoxin_sf"/>
</dbReference>
<dbReference type="STRING" id="1173020.Cha6605_1816"/>
<dbReference type="GO" id="GO:0007059">
    <property type="term" value="P:chromosome segregation"/>
    <property type="evidence" value="ECO:0007669"/>
    <property type="project" value="TreeGrafter"/>
</dbReference>